<dbReference type="Pfam" id="PF02518">
    <property type="entry name" value="HATPase_c"/>
    <property type="match status" value="1"/>
</dbReference>
<comment type="catalytic activity">
    <reaction evidence="1">
        <text>ATP + protein L-histidine = ADP + protein N-phospho-L-histidine.</text>
        <dbReference type="EC" id="2.7.13.3"/>
    </reaction>
</comment>
<evidence type="ECO:0000313" key="10">
    <source>
        <dbReference type="EMBL" id="KOY52935.1"/>
    </source>
</evidence>
<evidence type="ECO:0000313" key="12">
    <source>
        <dbReference type="Proteomes" id="UP000037716"/>
    </source>
</evidence>
<dbReference type="Pfam" id="PF00072">
    <property type="entry name" value="Response_reg"/>
    <property type="match status" value="1"/>
</dbReference>
<feature type="domain" description="Response regulatory" evidence="9">
    <location>
        <begin position="390"/>
        <end position="507"/>
    </location>
</feature>
<evidence type="ECO:0000256" key="4">
    <source>
        <dbReference type="ARBA" id="ARBA00022679"/>
    </source>
</evidence>
<name>A0A0M9CIY5_9FLAO</name>
<evidence type="ECO:0000313" key="11">
    <source>
        <dbReference type="EMBL" id="SEE54697.1"/>
    </source>
</evidence>
<evidence type="ECO:0000256" key="5">
    <source>
        <dbReference type="ARBA" id="ARBA00022777"/>
    </source>
</evidence>
<dbReference type="InterPro" id="IPR005467">
    <property type="entry name" value="His_kinase_dom"/>
</dbReference>
<protein>
    <recommendedName>
        <fullName evidence="2">histidine kinase</fullName>
        <ecNumber evidence="2">2.7.13.3</ecNumber>
    </recommendedName>
</protein>
<keyword evidence="3 6" id="KW-0597">Phosphoprotein</keyword>
<sequence>MIASKIDDIFIDLITDFKGYIIKVIEGKFLNEDFKLGQSIFETCPFLEVTLQSLPDSELFTIESMLIVSEGKEFNVDLELFKSTENISIIIHNRSNVYKSVNHLNQSRNDMYFLKREIAEKNKELIRLREIADKANAEKSRFLAMMSHEVRNPLNVILGYTELINKEETSLMAQEYLKYLTISGRNLKVIVDDILDLSRVEAGKLVLANEPMNISTIIDQIKNNYQGSHKDLDIELEFNVSDNLPDEVLGDDVRLIQILTNLINNSIKFTPRGTVTTNVELLFSDTDKALISFKVKDTGRGMTAEQASKIFDEYQQNRLSDNRMHNGVGLGLSIVKRLVDVMEGRIKVDSLKNYGTTITIDIPFKIDADADSRAVSESGDNSAVSLKGKKVLVADDNFLNLSIVSHILDKEEAEHTLVKDGIEAISAMNKSTFDIVLLDINMPNLKGDELIKRKEDMKQSNSEIPFLALTANNSKEDIEIYKGLGFAGVIPKPFTAIQFVEILKSHL</sequence>
<evidence type="ECO:0000256" key="2">
    <source>
        <dbReference type="ARBA" id="ARBA00012438"/>
    </source>
</evidence>
<keyword evidence="13" id="KW-1185">Reference proteome</keyword>
<dbReference type="CDD" id="cd17546">
    <property type="entry name" value="REC_hyHK_CKI1_RcsC-like"/>
    <property type="match status" value="1"/>
</dbReference>
<evidence type="ECO:0000256" key="7">
    <source>
        <dbReference type="SAM" id="Coils"/>
    </source>
</evidence>
<dbReference type="SUPFAM" id="SSF55874">
    <property type="entry name" value="ATPase domain of HSP90 chaperone/DNA topoisomerase II/histidine kinase"/>
    <property type="match status" value="1"/>
</dbReference>
<dbReference type="PROSITE" id="PS50110">
    <property type="entry name" value="RESPONSE_REGULATORY"/>
    <property type="match status" value="1"/>
</dbReference>
<dbReference type="SMART" id="SM00388">
    <property type="entry name" value="HisKA"/>
    <property type="match status" value="1"/>
</dbReference>
<reference evidence="10 12" key="1">
    <citation type="submission" date="2015-07" db="EMBL/GenBank/DDBJ databases">
        <title>Genome of Polaribacter dokdonenesis DSW-5, isolated from seawater off Dokdo in Korea.</title>
        <authorList>
            <person name="Yoon K."/>
            <person name="Song J.Y."/>
            <person name="Kim J.F."/>
        </authorList>
    </citation>
    <scope>NUCLEOTIDE SEQUENCE [LARGE SCALE GENOMIC DNA]</scope>
    <source>
        <strain evidence="10 12">DSW-5</strain>
    </source>
</reference>
<dbReference type="InterPro" id="IPR036097">
    <property type="entry name" value="HisK_dim/P_sf"/>
</dbReference>
<dbReference type="SUPFAM" id="SSF52172">
    <property type="entry name" value="CheY-like"/>
    <property type="match status" value="1"/>
</dbReference>
<comment type="caution">
    <text evidence="10">The sequence shown here is derived from an EMBL/GenBank/DDBJ whole genome shotgun (WGS) entry which is preliminary data.</text>
</comment>
<dbReference type="FunFam" id="3.30.565.10:FF:000010">
    <property type="entry name" value="Sensor histidine kinase RcsC"/>
    <property type="match status" value="1"/>
</dbReference>
<dbReference type="SUPFAM" id="SSF47384">
    <property type="entry name" value="Homodimeric domain of signal transducing histidine kinase"/>
    <property type="match status" value="1"/>
</dbReference>
<accession>A0A0M9CIY5</accession>
<dbReference type="OrthoDB" id="9811889at2"/>
<evidence type="ECO:0000256" key="6">
    <source>
        <dbReference type="PROSITE-ProRule" id="PRU00169"/>
    </source>
</evidence>
<dbReference type="Proteomes" id="UP000037716">
    <property type="component" value="Unassembled WGS sequence"/>
</dbReference>
<gene>
    <name evidence="10" type="ORF">I602_2495</name>
    <name evidence="11" type="ORF">SAMN05444353_2269</name>
</gene>
<evidence type="ECO:0000256" key="3">
    <source>
        <dbReference type="ARBA" id="ARBA00022553"/>
    </source>
</evidence>
<keyword evidence="7" id="KW-0175">Coiled coil</keyword>
<evidence type="ECO:0000259" key="9">
    <source>
        <dbReference type="PROSITE" id="PS50110"/>
    </source>
</evidence>
<keyword evidence="4" id="KW-0808">Transferase</keyword>
<evidence type="ECO:0000259" key="8">
    <source>
        <dbReference type="PROSITE" id="PS50109"/>
    </source>
</evidence>
<dbReference type="GO" id="GO:0000155">
    <property type="term" value="F:phosphorelay sensor kinase activity"/>
    <property type="evidence" value="ECO:0007669"/>
    <property type="project" value="InterPro"/>
</dbReference>
<dbReference type="InterPro" id="IPR011006">
    <property type="entry name" value="CheY-like_superfamily"/>
</dbReference>
<dbReference type="PATRIC" id="fig|1300348.6.peg.2496"/>
<feature type="domain" description="Histidine kinase" evidence="8">
    <location>
        <begin position="145"/>
        <end position="366"/>
    </location>
</feature>
<evidence type="ECO:0000313" key="13">
    <source>
        <dbReference type="Proteomes" id="UP000183071"/>
    </source>
</evidence>
<dbReference type="EC" id="2.7.13.3" evidence="2"/>
<dbReference type="Gene3D" id="3.40.50.2300">
    <property type="match status" value="1"/>
</dbReference>
<dbReference type="PRINTS" id="PR00344">
    <property type="entry name" value="BCTRLSENSOR"/>
</dbReference>
<keyword evidence="5 10" id="KW-0418">Kinase</keyword>
<dbReference type="EMBL" id="LGBR01000001">
    <property type="protein sequence ID" value="KOY52935.1"/>
    <property type="molecule type" value="Genomic_DNA"/>
</dbReference>
<organism evidence="10 12">
    <name type="scientific">Polaribacter dokdonensis DSW-5</name>
    <dbReference type="NCBI Taxonomy" id="1300348"/>
    <lineage>
        <taxon>Bacteria</taxon>
        <taxon>Pseudomonadati</taxon>
        <taxon>Bacteroidota</taxon>
        <taxon>Flavobacteriia</taxon>
        <taxon>Flavobacteriales</taxon>
        <taxon>Flavobacteriaceae</taxon>
    </lineage>
</organism>
<dbReference type="InterPro" id="IPR036890">
    <property type="entry name" value="HATPase_C_sf"/>
</dbReference>
<dbReference type="InterPro" id="IPR003661">
    <property type="entry name" value="HisK_dim/P_dom"/>
</dbReference>
<dbReference type="EMBL" id="FNUE01000002">
    <property type="protein sequence ID" value="SEE54697.1"/>
    <property type="molecule type" value="Genomic_DNA"/>
</dbReference>
<reference evidence="11 13" key="2">
    <citation type="submission" date="2016-10" db="EMBL/GenBank/DDBJ databases">
        <authorList>
            <person name="Varghese N."/>
            <person name="Submissions S."/>
        </authorList>
    </citation>
    <scope>NUCLEOTIDE SEQUENCE [LARGE SCALE GENOMIC DNA]</scope>
    <source>
        <strain evidence="11 13">DSW-5</strain>
    </source>
</reference>
<dbReference type="InterPro" id="IPR001789">
    <property type="entry name" value="Sig_transdc_resp-reg_receiver"/>
</dbReference>
<proteinExistence type="predicted"/>
<dbReference type="SMART" id="SM00448">
    <property type="entry name" value="REC"/>
    <property type="match status" value="1"/>
</dbReference>
<dbReference type="Gene3D" id="3.30.565.10">
    <property type="entry name" value="Histidine kinase-like ATPase, C-terminal domain"/>
    <property type="match status" value="1"/>
</dbReference>
<dbReference type="InterPro" id="IPR004358">
    <property type="entry name" value="Sig_transdc_His_kin-like_C"/>
</dbReference>
<evidence type="ECO:0000256" key="1">
    <source>
        <dbReference type="ARBA" id="ARBA00000085"/>
    </source>
</evidence>
<dbReference type="PANTHER" id="PTHR43047">
    <property type="entry name" value="TWO-COMPONENT HISTIDINE PROTEIN KINASE"/>
    <property type="match status" value="1"/>
</dbReference>
<dbReference type="SMART" id="SM00387">
    <property type="entry name" value="HATPase_c"/>
    <property type="match status" value="1"/>
</dbReference>
<dbReference type="PROSITE" id="PS50109">
    <property type="entry name" value="HIS_KIN"/>
    <property type="match status" value="1"/>
</dbReference>
<dbReference type="CDD" id="cd00082">
    <property type="entry name" value="HisKA"/>
    <property type="match status" value="1"/>
</dbReference>
<feature type="modified residue" description="4-aspartylphosphate" evidence="6">
    <location>
        <position position="439"/>
    </location>
</feature>
<dbReference type="InterPro" id="IPR003594">
    <property type="entry name" value="HATPase_dom"/>
</dbReference>
<dbReference type="STRING" id="1300348.I602_2495"/>
<dbReference type="Proteomes" id="UP000183071">
    <property type="component" value="Unassembled WGS sequence"/>
</dbReference>
<dbReference type="Gene3D" id="1.10.287.130">
    <property type="match status" value="1"/>
</dbReference>
<dbReference type="AlphaFoldDB" id="A0A0M9CIY5"/>
<feature type="coiled-coil region" evidence="7">
    <location>
        <begin position="104"/>
        <end position="138"/>
    </location>
</feature>
<dbReference type="RefSeq" id="WP_053974991.1">
    <property type="nucleotide sequence ID" value="NZ_FNUE01000002.1"/>
</dbReference>
<dbReference type="Pfam" id="PF00512">
    <property type="entry name" value="HisKA"/>
    <property type="match status" value="1"/>
</dbReference>